<dbReference type="Gene3D" id="1.20.58.90">
    <property type="match status" value="1"/>
</dbReference>
<evidence type="ECO:0000256" key="7">
    <source>
        <dbReference type="ARBA" id="ARBA00023316"/>
    </source>
</evidence>
<keyword evidence="2" id="KW-0963">Cytoplasm</keyword>
<keyword evidence="8" id="KW-0175">Coiled coil</keyword>
<keyword evidence="4" id="KW-0133">Cell shape</keyword>
<protein>
    <recommendedName>
        <fullName evidence="11">Aminoacyltransferase FemA</fullName>
    </recommendedName>
</protein>
<dbReference type="GO" id="GO:0009252">
    <property type="term" value="P:peptidoglycan biosynthetic process"/>
    <property type="evidence" value="ECO:0007669"/>
    <property type="project" value="UniProtKB-KW"/>
</dbReference>
<evidence type="ECO:0000256" key="5">
    <source>
        <dbReference type="ARBA" id="ARBA00022984"/>
    </source>
</evidence>
<dbReference type="Proteomes" id="UP000237947">
    <property type="component" value="Chromosome"/>
</dbReference>
<dbReference type="Gene3D" id="3.40.630.30">
    <property type="match status" value="2"/>
</dbReference>
<keyword evidence="7" id="KW-0961">Cell wall biogenesis/degradation</keyword>
<dbReference type="SUPFAM" id="SSF55729">
    <property type="entry name" value="Acyl-CoA N-acyltransferases (Nat)"/>
    <property type="match status" value="2"/>
</dbReference>
<evidence type="ECO:0000256" key="6">
    <source>
        <dbReference type="ARBA" id="ARBA00023315"/>
    </source>
</evidence>
<name>A0A2S0KNE4_9FIRM</name>
<dbReference type="AlphaFoldDB" id="A0A2S0KNE4"/>
<evidence type="ECO:0000256" key="4">
    <source>
        <dbReference type="ARBA" id="ARBA00022960"/>
    </source>
</evidence>
<accession>A0A2S0KNE4</accession>
<comment type="similarity">
    <text evidence="1">Belongs to the FemABX family.</text>
</comment>
<dbReference type="InterPro" id="IPR050644">
    <property type="entry name" value="PG_Glycine_Bridge_Synth"/>
</dbReference>
<dbReference type="OrthoDB" id="9785911at2"/>
<keyword evidence="3" id="KW-0808">Transferase</keyword>
<dbReference type="GO" id="GO:0071555">
    <property type="term" value="P:cell wall organization"/>
    <property type="evidence" value="ECO:0007669"/>
    <property type="project" value="UniProtKB-KW"/>
</dbReference>
<dbReference type="RefSeq" id="WP_106012494.1">
    <property type="nucleotide sequence ID" value="NZ_CP027226.1"/>
</dbReference>
<sequence length="408" mass="47841">MRYEFKAINKIEYADFLRNCNARYFYSQSAEYTKVCESMGRAYEILALFAEEEVVAAAIVFKFRHHKIFQKAELIYGPIVKDENVEYFNEYIRALKEHFKKELRVVSLQISPLIQDKYFDDIEVIGVNPNAKIAQKALKDSGYKLIDKDFIDDRSIQIQHVYVKDIEKQKFEELQKSFTYNLRNEFKKARELGIQVRFLRADEMHIFDDIIADTSKRLEHDISLVNTNYIAENYSEAYYPVSYIDVNYSLKVLNENLESAQEQVQKLEDDIEKFGESKKRLNKLKDANIILEKAKEKLETISILAEKYGDVIYMSTGSFYYSPSDMVYLQGGMKREFEAFYPNHALLEKMIKLAIEKGCKYFNFFGVSAASLVDENAADYGVLQFKRNFTGEVQEFLGTFKYTYIPFI</sequence>
<keyword evidence="10" id="KW-1185">Reference proteome</keyword>
<dbReference type="KEGG" id="fsa:C5Q98_04585"/>
<keyword evidence="5" id="KW-0573">Peptidoglycan synthesis</keyword>
<evidence type="ECO:0000256" key="8">
    <source>
        <dbReference type="SAM" id="Coils"/>
    </source>
</evidence>
<evidence type="ECO:0000256" key="2">
    <source>
        <dbReference type="ARBA" id="ARBA00022490"/>
    </source>
</evidence>
<dbReference type="GO" id="GO:0016755">
    <property type="term" value="F:aminoacyltransferase activity"/>
    <property type="evidence" value="ECO:0007669"/>
    <property type="project" value="InterPro"/>
</dbReference>
<dbReference type="EMBL" id="CP027226">
    <property type="protein sequence ID" value="AVM42538.1"/>
    <property type="molecule type" value="Genomic_DNA"/>
</dbReference>
<evidence type="ECO:0000256" key="1">
    <source>
        <dbReference type="ARBA" id="ARBA00009943"/>
    </source>
</evidence>
<keyword evidence="6" id="KW-0012">Acyltransferase</keyword>
<dbReference type="GO" id="GO:0008360">
    <property type="term" value="P:regulation of cell shape"/>
    <property type="evidence" value="ECO:0007669"/>
    <property type="project" value="UniProtKB-KW"/>
</dbReference>
<dbReference type="InterPro" id="IPR003447">
    <property type="entry name" value="FEMABX"/>
</dbReference>
<organism evidence="9 10">
    <name type="scientific">Fastidiosipila sanguinis</name>
    <dbReference type="NCBI Taxonomy" id="236753"/>
    <lineage>
        <taxon>Bacteria</taxon>
        <taxon>Bacillati</taxon>
        <taxon>Bacillota</taxon>
        <taxon>Clostridia</taxon>
        <taxon>Eubacteriales</taxon>
        <taxon>Oscillospiraceae</taxon>
        <taxon>Fastidiosipila</taxon>
    </lineage>
</organism>
<dbReference type="Pfam" id="PF02388">
    <property type="entry name" value="FemAB"/>
    <property type="match status" value="1"/>
</dbReference>
<evidence type="ECO:0008006" key="11">
    <source>
        <dbReference type="Google" id="ProtNLM"/>
    </source>
</evidence>
<evidence type="ECO:0000313" key="10">
    <source>
        <dbReference type="Proteomes" id="UP000237947"/>
    </source>
</evidence>
<feature type="coiled-coil region" evidence="8">
    <location>
        <begin position="250"/>
        <end position="301"/>
    </location>
</feature>
<reference evidence="10" key="1">
    <citation type="submission" date="2018-02" db="EMBL/GenBank/DDBJ databases">
        <authorList>
            <person name="Holder M.E."/>
            <person name="Ajami N.J."/>
            <person name="Petrosino J.F."/>
        </authorList>
    </citation>
    <scope>NUCLEOTIDE SEQUENCE [LARGE SCALE GENOMIC DNA]</scope>
    <source>
        <strain evidence="10">CCUG 47711</strain>
    </source>
</reference>
<dbReference type="PANTHER" id="PTHR36174:SF2">
    <property type="entry name" value="AMINOACYLTRANSFERASE FEMA"/>
    <property type="match status" value="1"/>
</dbReference>
<gene>
    <name evidence="9" type="ORF">C5Q98_04585</name>
</gene>
<evidence type="ECO:0000256" key="3">
    <source>
        <dbReference type="ARBA" id="ARBA00022679"/>
    </source>
</evidence>
<proteinExistence type="inferred from homology"/>
<dbReference type="InterPro" id="IPR016181">
    <property type="entry name" value="Acyl_CoA_acyltransferase"/>
</dbReference>
<evidence type="ECO:0000313" key="9">
    <source>
        <dbReference type="EMBL" id="AVM42538.1"/>
    </source>
</evidence>
<dbReference type="PANTHER" id="PTHR36174">
    <property type="entry name" value="LIPID II:GLYCINE GLYCYLTRANSFERASE"/>
    <property type="match status" value="1"/>
</dbReference>
<dbReference type="PROSITE" id="PS51191">
    <property type="entry name" value="FEMABX"/>
    <property type="match status" value="1"/>
</dbReference>